<accession>A0A516KV61</accession>
<evidence type="ECO:0000313" key="2">
    <source>
        <dbReference type="Proteomes" id="UP000315280"/>
    </source>
</evidence>
<dbReference type="Proteomes" id="UP000315280">
    <property type="component" value="Segment"/>
</dbReference>
<keyword evidence="2" id="KW-1185">Reference proteome</keyword>
<sequence>MTTLDEAEKLGHPTFDEINKLVKERHRVSIDTNEGSGERWWCSCGTKSSFSPLSRTQAQTQAMSDRHLRAAFHRIKKELGA</sequence>
<proteinExistence type="predicted"/>
<gene>
    <name evidence="1" type="primary">80</name>
    <name evidence="1" type="ORF">SEA_FUZZBUSTER_80</name>
</gene>
<protein>
    <submittedName>
        <fullName evidence="1">Uncharacterized protein</fullName>
    </submittedName>
</protein>
<organism evidence="1 2">
    <name type="scientific">Microbacterium phage FuzzBuster</name>
    <dbReference type="NCBI Taxonomy" id="2590935"/>
    <lineage>
        <taxon>Viruses</taxon>
        <taxon>Duplodnaviria</taxon>
        <taxon>Heunggongvirae</taxon>
        <taxon>Uroviricota</taxon>
        <taxon>Caudoviricetes</taxon>
        <taxon>Hodgkinviridae</taxon>
        <taxon>Fuzzbustervirus</taxon>
        <taxon>Fuzzbustervirus fuzzbuster</taxon>
    </lineage>
</organism>
<reference evidence="1 2" key="1">
    <citation type="submission" date="2019-06" db="EMBL/GenBank/DDBJ databases">
        <authorList>
            <person name="Austin C.R."/>
            <person name="Baumgardner C.A."/>
            <person name="Baysinger H.J."/>
            <person name="David A.M."/>
            <person name="Folse N.B."/>
            <person name="Gammon C.A."/>
            <person name="Garcia V.M."/>
            <person name="Gobble C.S."/>
            <person name="Herold B.N."/>
            <person name="Huamancondor M.S."/>
            <person name="Matheson G.R."/>
            <person name="Mondragon I."/>
            <person name="Nemes S.A."/>
            <person name="Neri L.M."/>
            <person name="Renaud V.D."/>
            <person name="Rigsbee E.A."/>
            <person name="Rockette B.M."/>
            <person name="Santiago M.R."/>
            <person name="Savage M.D."/>
            <person name="Simpson J.M."/>
            <person name="Slentz J.N."/>
            <person name="Spencer B.G."/>
            <person name="White D.J."/>
            <person name="Yarboro C.B."/>
            <person name="Anderson E.L."/>
            <person name="Wallen J.R."/>
            <person name="Gainey M.D."/>
            <person name="Garlena R.A."/>
            <person name="Russell D.A."/>
            <person name="Pope W.H."/>
            <person name="Jacobs-Sera D."/>
            <person name="Hatfull G.F."/>
        </authorList>
    </citation>
    <scope>NUCLEOTIDE SEQUENCE [LARGE SCALE GENOMIC DNA]</scope>
</reference>
<evidence type="ECO:0000313" key="1">
    <source>
        <dbReference type="EMBL" id="QDP45564.1"/>
    </source>
</evidence>
<dbReference type="EMBL" id="MN062720">
    <property type="protein sequence ID" value="QDP45564.1"/>
    <property type="molecule type" value="Genomic_DNA"/>
</dbReference>
<name>A0A516KV61_9CAUD</name>